<organism evidence="1 2">
    <name type="scientific">Mycena indigotica</name>
    <dbReference type="NCBI Taxonomy" id="2126181"/>
    <lineage>
        <taxon>Eukaryota</taxon>
        <taxon>Fungi</taxon>
        <taxon>Dikarya</taxon>
        <taxon>Basidiomycota</taxon>
        <taxon>Agaricomycotina</taxon>
        <taxon>Agaricomycetes</taxon>
        <taxon>Agaricomycetidae</taxon>
        <taxon>Agaricales</taxon>
        <taxon>Marasmiineae</taxon>
        <taxon>Mycenaceae</taxon>
        <taxon>Mycena</taxon>
    </lineage>
</organism>
<keyword evidence="2" id="KW-1185">Reference proteome</keyword>
<accession>A0A8H6WC47</accession>
<dbReference type="EMBL" id="JACAZF010000003">
    <property type="protein sequence ID" value="KAF7309378.1"/>
    <property type="molecule type" value="Genomic_DNA"/>
</dbReference>
<dbReference type="Proteomes" id="UP000636479">
    <property type="component" value="Unassembled WGS sequence"/>
</dbReference>
<dbReference type="OrthoDB" id="10261807at2759"/>
<dbReference type="RefSeq" id="XP_037222828.1">
    <property type="nucleotide sequence ID" value="XM_037359943.1"/>
</dbReference>
<protein>
    <submittedName>
        <fullName evidence="1">RmlC-like cupin</fullName>
    </submittedName>
</protein>
<dbReference type="AlphaFoldDB" id="A0A8H6WC47"/>
<proteinExistence type="predicted"/>
<evidence type="ECO:0000313" key="1">
    <source>
        <dbReference type="EMBL" id="KAF7309378.1"/>
    </source>
</evidence>
<sequence length="73" mass="7637">MKGKKGYIHVVQTSGYNTGAAAGASIRVIGAPGVESELKEGDGAYLHFDNGGVELKVENIGDKTGEILLFDLE</sequence>
<name>A0A8H6WC47_9AGAR</name>
<gene>
    <name evidence="1" type="ORF">MIND_00308600</name>
</gene>
<evidence type="ECO:0000313" key="2">
    <source>
        <dbReference type="Proteomes" id="UP000636479"/>
    </source>
</evidence>
<comment type="caution">
    <text evidence="1">The sequence shown here is derived from an EMBL/GenBank/DDBJ whole genome shotgun (WGS) entry which is preliminary data.</text>
</comment>
<dbReference type="GeneID" id="59342459"/>
<reference evidence="1" key="1">
    <citation type="submission" date="2020-05" db="EMBL/GenBank/DDBJ databases">
        <title>Mycena genomes resolve the evolution of fungal bioluminescence.</title>
        <authorList>
            <person name="Tsai I.J."/>
        </authorList>
    </citation>
    <scope>NUCLEOTIDE SEQUENCE</scope>
    <source>
        <strain evidence="1">171206Taipei</strain>
    </source>
</reference>